<evidence type="ECO:0000313" key="3">
    <source>
        <dbReference type="Proteomes" id="UP000054018"/>
    </source>
</evidence>
<name>A0A0C9ZJI3_9AGAM</name>
<feature type="compositionally biased region" description="Polar residues" evidence="1">
    <location>
        <begin position="172"/>
        <end position="188"/>
    </location>
</feature>
<reference evidence="2 3" key="1">
    <citation type="submission" date="2014-04" db="EMBL/GenBank/DDBJ databases">
        <authorList>
            <consortium name="DOE Joint Genome Institute"/>
            <person name="Kuo A."/>
            <person name="Kohler A."/>
            <person name="Costa M.D."/>
            <person name="Nagy L.G."/>
            <person name="Floudas D."/>
            <person name="Copeland A."/>
            <person name="Barry K.W."/>
            <person name="Cichocki N."/>
            <person name="Veneault-Fourrey C."/>
            <person name="LaButti K."/>
            <person name="Lindquist E.A."/>
            <person name="Lipzen A."/>
            <person name="Lundell T."/>
            <person name="Morin E."/>
            <person name="Murat C."/>
            <person name="Sun H."/>
            <person name="Tunlid A."/>
            <person name="Henrissat B."/>
            <person name="Grigoriev I.V."/>
            <person name="Hibbett D.S."/>
            <person name="Martin F."/>
            <person name="Nordberg H.P."/>
            <person name="Cantor M.N."/>
            <person name="Hua S.X."/>
        </authorList>
    </citation>
    <scope>NUCLEOTIDE SEQUENCE [LARGE SCALE GENOMIC DNA]</scope>
    <source>
        <strain evidence="2 3">441</strain>
    </source>
</reference>
<feature type="compositionally biased region" description="Polar residues" evidence="1">
    <location>
        <begin position="27"/>
        <end position="44"/>
    </location>
</feature>
<accession>A0A0C9ZJI3</accession>
<feature type="compositionally biased region" description="Low complexity" evidence="1">
    <location>
        <begin position="189"/>
        <end position="200"/>
    </location>
</feature>
<feature type="region of interest" description="Disordered" evidence="1">
    <location>
        <begin position="27"/>
        <end position="81"/>
    </location>
</feature>
<feature type="region of interest" description="Disordered" evidence="1">
    <location>
        <begin position="171"/>
        <end position="200"/>
    </location>
</feature>
<evidence type="ECO:0000256" key="1">
    <source>
        <dbReference type="SAM" id="MobiDB-lite"/>
    </source>
</evidence>
<organism evidence="2 3">
    <name type="scientific">Pisolithus microcarpus 441</name>
    <dbReference type="NCBI Taxonomy" id="765257"/>
    <lineage>
        <taxon>Eukaryota</taxon>
        <taxon>Fungi</taxon>
        <taxon>Dikarya</taxon>
        <taxon>Basidiomycota</taxon>
        <taxon>Agaricomycotina</taxon>
        <taxon>Agaricomycetes</taxon>
        <taxon>Agaricomycetidae</taxon>
        <taxon>Boletales</taxon>
        <taxon>Sclerodermatineae</taxon>
        <taxon>Pisolithaceae</taxon>
        <taxon>Pisolithus</taxon>
    </lineage>
</organism>
<dbReference type="Proteomes" id="UP000054018">
    <property type="component" value="Unassembled WGS sequence"/>
</dbReference>
<keyword evidence="3" id="KW-1185">Reference proteome</keyword>
<dbReference type="AlphaFoldDB" id="A0A0C9ZJI3"/>
<feature type="compositionally biased region" description="Low complexity" evidence="1">
    <location>
        <begin position="45"/>
        <end position="63"/>
    </location>
</feature>
<gene>
    <name evidence="2" type="ORF">PISMIDRAFT_672149</name>
</gene>
<evidence type="ECO:0000313" key="2">
    <source>
        <dbReference type="EMBL" id="KIK29456.1"/>
    </source>
</evidence>
<reference evidence="3" key="2">
    <citation type="submission" date="2015-01" db="EMBL/GenBank/DDBJ databases">
        <title>Evolutionary Origins and Diversification of the Mycorrhizal Mutualists.</title>
        <authorList>
            <consortium name="DOE Joint Genome Institute"/>
            <consortium name="Mycorrhizal Genomics Consortium"/>
            <person name="Kohler A."/>
            <person name="Kuo A."/>
            <person name="Nagy L.G."/>
            <person name="Floudas D."/>
            <person name="Copeland A."/>
            <person name="Barry K.W."/>
            <person name="Cichocki N."/>
            <person name="Veneault-Fourrey C."/>
            <person name="LaButti K."/>
            <person name="Lindquist E.A."/>
            <person name="Lipzen A."/>
            <person name="Lundell T."/>
            <person name="Morin E."/>
            <person name="Murat C."/>
            <person name="Riley R."/>
            <person name="Ohm R."/>
            <person name="Sun H."/>
            <person name="Tunlid A."/>
            <person name="Henrissat B."/>
            <person name="Grigoriev I.V."/>
            <person name="Hibbett D.S."/>
            <person name="Martin F."/>
        </authorList>
    </citation>
    <scope>NUCLEOTIDE SEQUENCE [LARGE SCALE GENOMIC DNA]</scope>
    <source>
        <strain evidence="3">441</strain>
    </source>
</reference>
<protein>
    <submittedName>
        <fullName evidence="2">Uncharacterized protein</fullName>
    </submittedName>
</protein>
<sequence length="281" mass="30686">MSERRRKKLPLLDLNSPTMVSMLTRQHTSNSFSAVSESVAPATQLSRPLSRVSSLSSAVSSTSEPPGTDLGSRETTFPEERPRREMRMTVISDEGDLKQPCSIERVNPFPPEATSLAAIGSSAKSQHSGLVGLNCISHRWCAPSPTALGIVTQAQCRPDCKRPAALTIHVPMSTSSLPMTETSSESGQSSPCLTPLTPQSPSLLRRRRFSKLRRHFGEAPPVAMVFGSELAARENSKPNTRCADAPTSALQLPTKKWVWDKGGRRRTASSYTDVVRYLRDL</sequence>
<dbReference type="OrthoDB" id="2980827at2759"/>
<dbReference type="HOGENOM" id="CLU_990847_0_0_1"/>
<proteinExistence type="predicted"/>
<dbReference type="EMBL" id="KN833689">
    <property type="protein sequence ID" value="KIK29456.1"/>
    <property type="molecule type" value="Genomic_DNA"/>
</dbReference>